<evidence type="ECO:0000313" key="2">
    <source>
        <dbReference type="Proteomes" id="UP000180175"/>
    </source>
</evidence>
<organism evidence="1 2">
    <name type="scientific">Anaerobacillus isosaccharinicus</name>
    <dbReference type="NCBI Taxonomy" id="1532552"/>
    <lineage>
        <taxon>Bacteria</taxon>
        <taxon>Bacillati</taxon>
        <taxon>Bacillota</taxon>
        <taxon>Bacilli</taxon>
        <taxon>Bacillales</taxon>
        <taxon>Bacillaceae</taxon>
        <taxon>Anaerobacillus</taxon>
    </lineage>
</organism>
<dbReference type="Proteomes" id="UP000180175">
    <property type="component" value="Chromosome"/>
</dbReference>
<proteinExistence type="predicted"/>
<reference evidence="1 2" key="1">
    <citation type="journal article" date="2017" name="Genome Announc.">
        <title>Draft Genome Sequences of Four Alkaliphilic Bacteria Belonging to the Anaerobacillus Genus.</title>
        <authorList>
            <person name="Bassil N.M."/>
            <person name="Lloyd J.R."/>
        </authorList>
    </citation>
    <scope>NUCLEOTIDE SEQUENCE [LARGE SCALE GENOMIC DNA]</scope>
    <source>
        <strain evidence="1 2">NB2006</strain>
    </source>
</reference>
<evidence type="ECO:0000313" key="1">
    <source>
        <dbReference type="EMBL" id="QOY37989.1"/>
    </source>
</evidence>
<reference evidence="1 2" key="2">
    <citation type="journal article" date="2019" name="Int. J. Syst. Evol. Microbiol.">
        <title>Anaerobacillus isosaccharinicus sp. nov., an alkaliphilic bacterium which degrades isosaccharinic acid.</title>
        <authorList>
            <person name="Bassil N.M."/>
            <person name="Lloyd J.R."/>
        </authorList>
    </citation>
    <scope>NUCLEOTIDE SEQUENCE [LARGE SCALE GENOMIC DNA]</scope>
    <source>
        <strain evidence="1 2">NB2006</strain>
    </source>
</reference>
<sequence length="50" mass="5984">MTKDQFIQIYNSLENAERIMKVAYYDDGIVVILNLKHQLIEQYYSNNDNN</sequence>
<gene>
    <name evidence="1" type="ORF">AWH56_010720</name>
</gene>
<dbReference type="RefSeq" id="WP_159432547.1">
    <property type="nucleotide sequence ID" value="NZ_CP063356.2"/>
</dbReference>
<name>A0A7S7LBH5_9BACI</name>
<dbReference type="KEGG" id="aia:AWH56_010720"/>
<accession>A0A7S7LBH5</accession>
<keyword evidence="2" id="KW-1185">Reference proteome</keyword>
<dbReference type="EMBL" id="CP063356">
    <property type="protein sequence ID" value="QOY37989.1"/>
    <property type="molecule type" value="Genomic_DNA"/>
</dbReference>
<protein>
    <submittedName>
        <fullName evidence="1">Uncharacterized protein</fullName>
    </submittedName>
</protein>
<dbReference type="AlphaFoldDB" id="A0A7S7LBH5"/>